<dbReference type="AlphaFoldDB" id="A0AA95K578"/>
<gene>
    <name evidence="1" type="ORF">QE210_09215</name>
</gene>
<evidence type="ECO:0000313" key="2">
    <source>
        <dbReference type="Proteomes" id="UP001177595"/>
    </source>
</evidence>
<protein>
    <submittedName>
        <fullName evidence="1">Uncharacterized protein</fullName>
    </submittedName>
</protein>
<reference evidence="1" key="1">
    <citation type="submission" date="2023-04" db="EMBL/GenBank/DDBJ databases">
        <title>Genome dynamics across the evolutionary transition to endosymbiosis.</title>
        <authorList>
            <person name="Siozios S."/>
            <person name="Nadal-Jimenez P."/>
            <person name="Azagi T."/>
            <person name="Sprong H."/>
            <person name="Frost C.L."/>
            <person name="Parratt S.R."/>
            <person name="Taylor G."/>
            <person name="Brettell L."/>
            <person name="Lew K.C."/>
            <person name="Croft L."/>
            <person name="King K.C."/>
            <person name="Brockhurst M.A."/>
            <person name="Hypsa V."/>
            <person name="Novakova E."/>
            <person name="Darby A.C."/>
            <person name="Hurst G.D.D."/>
        </authorList>
    </citation>
    <scope>NUCLEOTIDE SEQUENCE</scope>
    <source>
        <strain evidence="1">APv</strain>
    </source>
</reference>
<evidence type="ECO:0000313" key="1">
    <source>
        <dbReference type="EMBL" id="WGM00082.1"/>
    </source>
</evidence>
<name>A0AA95K578_9GAMM</name>
<proteinExistence type="predicted"/>
<dbReference type="RefSeq" id="WP_280623671.1">
    <property type="nucleotide sequence ID" value="NZ_CP123504.1"/>
</dbReference>
<organism evidence="1 2">
    <name type="scientific">Arsenophonus nasoniae</name>
    <name type="common">son-killer infecting Nasonia vitripennis</name>
    <dbReference type="NCBI Taxonomy" id="638"/>
    <lineage>
        <taxon>Bacteria</taxon>
        <taxon>Pseudomonadati</taxon>
        <taxon>Pseudomonadota</taxon>
        <taxon>Gammaproteobacteria</taxon>
        <taxon>Enterobacterales</taxon>
        <taxon>Morganellaceae</taxon>
        <taxon>Arsenophonus</taxon>
    </lineage>
</organism>
<sequence>MRLDSFSNTNNTEPSWTEATSVISTIQRSFNNFINTVTSLVNNFTGVKNSSSECDWKSRDAFSYSSQPLKFPVELRKVSSLSSDGMTLTNQSAPELARSTSVKSESAISKTPELARSTSVKSESTILNEKQQKTGFNDFFKFSMSTFWQKNVSSTNDSVDQNKVAATKIAEVAKACVEKACVEEAMHTGIGEICANLNQHINNKHVEGIFRGEPNKTIYNKDDNNKLIKAFSTPELQSEPIALAWMVKTYLGEFFPKVTMDELDKIMPMDKSAPEAVQQLDQVVAQEEFKHLMDDKINTITSEKIQNNLKACFATMAEGLRLIEREPDIQGLTKSSIVTSMLPRVIDITTLTPENLMSYSAKTNIITDLMVNYLTSHD</sequence>
<dbReference type="Proteomes" id="UP001177595">
    <property type="component" value="Chromosome"/>
</dbReference>
<dbReference type="EMBL" id="CP123504">
    <property type="protein sequence ID" value="WGM00082.1"/>
    <property type="molecule type" value="Genomic_DNA"/>
</dbReference>
<accession>A0AA95K578</accession>